<evidence type="ECO:0000313" key="3">
    <source>
        <dbReference type="EMBL" id="JAT63896.1"/>
    </source>
</evidence>
<dbReference type="AlphaFoldDB" id="A0A1D1ZAH1"/>
<feature type="region of interest" description="Disordered" evidence="1">
    <location>
        <begin position="194"/>
        <end position="277"/>
    </location>
</feature>
<sequence>MIYIIIKSQNLRRPPRFLLSPRKPPVCTAPSLPPPVGRLQREREGDEGAACADAEEERAGSVLGDETPFTVLGSLPLASGTSTGRERGNECSVYAYLSRGLVRFHTSMNESGGDHIEDHGTALDEEKKKVSCNYCHKVVGGFNRLKHHLGSLGNDVMACEGVPADVKAHMRDLLLEKKKEKLLKEVGELYHPDLPLKRNFLPKPTHPTTSDKGKNVVESAPDNVADGLKDVPLKRELSPEPSEPRSCLDKHTQSTTTGKRRKVTEPATEVDANGSAHIPCPTEDVKVDLKREGLQESALHAARCISRFLHEAGVDLSLIKFQSFQKMVDAVINCGAGYTVPCYDDIRGWILQEELKEVHGRVEQVKLSWPQTGCSILVDGWMDGRGRSFLCFFADCPEGTIFLKSVDASDADRDVDALFSLFCAVVEEVGIQHVIQVVTHVTSCYMEAAGKKLVEKHRTLFWTVSADFCIDLILKKIGMVDHVKKVLDDAKMITKFLYGHALALDLMRRHIHTRDLVRPSRLKYVAQFLTLEAMVSEKENLVNMVRSPAWNAPFWTSRGKGKAIADLVKDPLFWGAAEEIVKSTIPVVHVLCQVDGDGKIPIGSIYDSMDRAKEAIKRDLGDWEAKYFPLWNIIDDIWDNYLHSPLHSAGYYLNPRFFYSSDFFVDAEVANGLLCCIIRLVEDRQKQDLIALQLDAYRAGSGGFSEETAVDQRTKIPPALWWLLYGGCSPELQGFAIRILSQTCSGALRFRLRRSLSERLHARGWNSIERQRLSDAEFLHYNLRLWRSPLLGAGPKDSLIWEDADSWEDGFVDGEEEG</sequence>
<evidence type="ECO:0000259" key="2">
    <source>
        <dbReference type="Pfam" id="PF04937"/>
    </source>
</evidence>
<dbReference type="Pfam" id="PF04937">
    <property type="entry name" value="DUF659"/>
    <property type="match status" value="1"/>
</dbReference>
<dbReference type="PANTHER" id="PTHR32166:SF63">
    <property type="entry name" value="HAT TRANSPOSON SUPERFAMILY PROTEIN"/>
    <property type="match status" value="1"/>
</dbReference>
<reference evidence="3" key="1">
    <citation type="submission" date="2015-07" db="EMBL/GenBank/DDBJ databases">
        <title>Transcriptome Assembly of Anthurium amnicola.</title>
        <authorList>
            <person name="Suzuki J."/>
        </authorList>
    </citation>
    <scope>NUCLEOTIDE SEQUENCE</scope>
</reference>
<dbReference type="EMBL" id="GDJX01004040">
    <property type="protein sequence ID" value="JAT63896.1"/>
    <property type="molecule type" value="Transcribed_RNA"/>
</dbReference>
<organism evidence="3">
    <name type="scientific">Anthurium amnicola</name>
    <dbReference type="NCBI Taxonomy" id="1678845"/>
    <lineage>
        <taxon>Eukaryota</taxon>
        <taxon>Viridiplantae</taxon>
        <taxon>Streptophyta</taxon>
        <taxon>Embryophyta</taxon>
        <taxon>Tracheophyta</taxon>
        <taxon>Spermatophyta</taxon>
        <taxon>Magnoliopsida</taxon>
        <taxon>Liliopsida</taxon>
        <taxon>Araceae</taxon>
        <taxon>Pothoideae</taxon>
        <taxon>Potheae</taxon>
        <taxon>Anthurium</taxon>
    </lineage>
</organism>
<dbReference type="InterPro" id="IPR007021">
    <property type="entry name" value="DUF659"/>
</dbReference>
<name>A0A1D1ZAH1_9ARAE</name>
<feature type="compositionally biased region" description="Basic and acidic residues" evidence="1">
    <location>
        <begin position="227"/>
        <end position="252"/>
    </location>
</feature>
<dbReference type="InterPro" id="IPR012337">
    <property type="entry name" value="RNaseH-like_sf"/>
</dbReference>
<proteinExistence type="predicted"/>
<evidence type="ECO:0000256" key="1">
    <source>
        <dbReference type="SAM" id="MobiDB-lite"/>
    </source>
</evidence>
<feature type="domain" description="DUF659" evidence="2">
    <location>
        <begin position="341"/>
        <end position="493"/>
    </location>
</feature>
<protein>
    <submittedName>
        <fullName evidence="3">Ankyrin repeat domain-containing protein 30A</fullName>
    </submittedName>
</protein>
<dbReference type="SUPFAM" id="SSF53098">
    <property type="entry name" value="Ribonuclease H-like"/>
    <property type="match status" value="1"/>
</dbReference>
<accession>A0A1D1ZAH1</accession>
<dbReference type="PANTHER" id="PTHR32166">
    <property type="entry name" value="OSJNBA0013A04.12 PROTEIN"/>
    <property type="match status" value="1"/>
</dbReference>
<gene>
    <name evidence="3" type="primary">ANKRD30A_2</name>
    <name evidence="3" type="ORF">g.66785</name>
</gene>
<feature type="region of interest" description="Disordered" evidence="1">
    <location>
        <begin position="25"/>
        <end position="52"/>
    </location>
</feature>